<proteinExistence type="predicted"/>
<feature type="compositionally biased region" description="Low complexity" evidence="1">
    <location>
        <begin position="406"/>
        <end position="419"/>
    </location>
</feature>
<comment type="caution">
    <text evidence="2">The sequence shown here is derived from an EMBL/GenBank/DDBJ whole genome shotgun (WGS) entry which is preliminary data.</text>
</comment>
<evidence type="ECO:0000313" key="2">
    <source>
        <dbReference type="EMBL" id="CAB9513595.1"/>
    </source>
</evidence>
<name>A0A9N8HIK5_9STRA</name>
<keyword evidence="3" id="KW-1185">Reference proteome</keyword>
<feature type="compositionally biased region" description="Low complexity" evidence="1">
    <location>
        <begin position="447"/>
        <end position="463"/>
    </location>
</feature>
<evidence type="ECO:0000313" key="3">
    <source>
        <dbReference type="Proteomes" id="UP001153069"/>
    </source>
</evidence>
<gene>
    <name evidence="2" type="ORF">SEMRO_601_G173550.1</name>
</gene>
<accession>A0A9N8HIK5</accession>
<feature type="region of interest" description="Disordered" evidence="1">
    <location>
        <begin position="406"/>
        <end position="497"/>
    </location>
</feature>
<dbReference type="Proteomes" id="UP001153069">
    <property type="component" value="Unassembled WGS sequence"/>
</dbReference>
<dbReference type="CDD" id="cd06661">
    <property type="entry name" value="GGCT_like"/>
    <property type="match status" value="1"/>
</dbReference>
<protein>
    <submittedName>
        <fullName evidence="2">Uncharacterized protein</fullName>
    </submittedName>
</protein>
<sequence>MSTTTNTTHPIDDSSHTNDCGFDHHHSNDNDDGPIWYFGYGPIVHPSVRQRRGIRVTDEQPAVLRDHRLTFAFGGIASLVAQTGYDIHGIVMRCETESDWEKLKEQEAGFHAAPVNVHPYRRVANFAYDSEVCPLSPELDDNDDDDDDEDSIVPPIKAYAFVMDEFDKDKLDRPIEKLPQERYLRLIAAGMYKYNGDEDYIESEIMGVPFSPSRKPHEYLTFPNWNHNNEQTKGTVVYSAADKTLPSITYSRYKDFCRQTAFLMMGDGLNNASVASVQSASTSSGDSPQYTSLCFIVGNHVVWVPQHDPKHAGARWLRKYGFAKEDVSYMLHTFVIDPDIPYCETPAQVSPPVQNWAENQLVISVAQGLDAYRTLKLVEDSAEESPDIESVLARLLQSTQPGMLTVASSVTSMDSATSSPRPRGRTRQMAGSLIQNAFRRAGNRMRTSTTNSHSSSVTDSSTTPAQKQPDKSASLSPTRRQGRRRRWSLQMRKSPAA</sequence>
<organism evidence="2 3">
    <name type="scientific">Seminavis robusta</name>
    <dbReference type="NCBI Taxonomy" id="568900"/>
    <lineage>
        <taxon>Eukaryota</taxon>
        <taxon>Sar</taxon>
        <taxon>Stramenopiles</taxon>
        <taxon>Ochrophyta</taxon>
        <taxon>Bacillariophyta</taxon>
        <taxon>Bacillariophyceae</taxon>
        <taxon>Bacillariophycidae</taxon>
        <taxon>Naviculales</taxon>
        <taxon>Naviculaceae</taxon>
        <taxon>Seminavis</taxon>
    </lineage>
</organism>
<dbReference type="InterPro" id="IPR013024">
    <property type="entry name" value="GGCT-like"/>
</dbReference>
<dbReference type="AlphaFoldDB" id="A0A9N8HIK5"/>
<evidence type="ECO:0000256" key="1">
    <source>
        <dbReference type="SAM" id="MobiDB-lite"/>
    </source>
</evidence>
<dbReference type="EMBL" id="CAICTM010000600">
    <property type="protein sequence ID" value="CAB9513595.1"/>
    <property type="molecule type" value="Genomic_DNA"/>
</dbReference>
<dbReference type="OrthoDB" id="2924818at2759"/>
<dbReference type="Gene3D" id="3.10.490.10">
    <property type="entry name" value="Gamma-glutamyl cyclotransferase-like"/>
    <property type="match status" value="1"/>
</dbReference>
<reference evidence="2" key="1">
    <citation type="submission" date="2020-06" db="EMBL/GenBank/DDBJ databases">
        <authorList>
            <consortium name="Plant Systems Biology data submission"/>
        </authorList>
    </citation>
    <scope>NUCLEOTIDE SEQUENCE</scope>
    <source>
        <strain evidence="2">D6</strain>
    </source>
</reference>